<proteinExistence type="predicted"/>
<evidence type="ECO:0000313" key="2">
    <source>
        <dbReference type="EMBL" id="GMR31948.1"/>
    </source>
</evidence>
<dbReference type="EMBL" id="BTRK01000001">
    <property type="protein sequence ID" value="GMR31948.1"/>
    <property type="molecule type" value="Genomic_DNA"/>
</dbReference>
<comment type="caution">
    <text evidence="2">The sequence shown here is derived from an EMBL/GenBank/DDBJ whole genome shotgun (WGS) entry which is preliminary data.</text>
</comment>
<feature type="chain" id="PRO_5043051068" description="Spermidine synthase" evidence="1">
    <location>
        <begin position="26"/>
        <end position="383"/>
    </location>
</feature>
<keyword evidence="3" id="KW-1185">Reference proteome</keyword>
<sequence>MFLHIRRSRLLAILCALLLSMGALSFWISHSRKSHDGTLPTFERIDQICTARKTKCFQVVDRVIPSSDEEEIVTRSLELLLPSGSTFTESVVRIRPVKHNATFADSDTRLWRVDGDELGEDYSRGMAILPFLTRVFRLGRRKEHKKIAFIGGGAALLAHLSALRDGIEAIVVEKEKEVAELSKRWFEVGDAPVIVEDGVEWMRQEGNASQFDIVFIDACERQAAQQCPVPPFTKEENVRNLHRMLNNDSRGQTIRSVTYVGEIFNDQLIHSALVVINFEIYNSHKWEMLHQQMGVLLSIFPHCVSIDLKERVNMIVGCLTRPLPFYSTENPLASLDASMGFIVEQYSESMQELQYGRIFKEIAVHAIIEGKKQSIVHPADKET</sequence>
<protein>
    <recommendedName>
        <fullName evidence="4">Spermidine synthase</fullName>
    </recommendedName>
</protein>
<reference evidence="3" key="1">
    <citation type="submission" date="2022-10" db="EMBL/GenBank/DDBJ databases">
        <title>Genome assembly of Pristionchus species.</title>
        <authorList>
            <person name="Yoshida K."/>
            <person name="Sommer R.J."/>
        </authorList>
    </citation>
    <scope>NUCLEOTIDE SEQUENCE [LARGE SCALE GENOMIC DNA]</scope>
    <source>
        <strain evidence="3">RS5460</strain>
    </source>
</reference>
<evidence type="ECO:0000313" key="3">
    <source>
        <dbReference type="Proteomes" id="UP001328107"/>
    </source>
</evidence>
<evidence type="ECO:0000256" key="1">
    <source>
        <dbReference type="SAM" id="SignalP"/>
    </source>
</evidence>
<gene>
    <name evidence="2" type="ORF">PMAYCL1PPCAC_02143</name>
</gene>
<dbReference type="SUPFAM" id="SSF53335">
    <property type="entry name" value="S-adenosyl-L-methionine-dependent methyltransferases"/>
    <property type="match status" value="1"/>
</dbReference>
<dbReference type="Gene3D" id="3.40.50.150">
    <property type="entry name" value="Vaccinia Virus protein VP39"/>
    <property type="match status" value="1"/>
</dbReference>
<keyword evidence="1" id="KW-0732">Signal</keyword>
<accession>A0AAN4Z4U3</accession>
<organism evidence="2 3">
    <name type="scientific">Pristionchus mayeri</name>
    <dbReference type="NCBI Taxonomy" id="1317129"/>
    <lineage>
        <taxon>Eukaryota</taxon>
        <taxon>Metazoa</taxon>
        <taxon>Ecdysozoa</taxon>
        <taxon>Nematoda</taxon>
        <taxon>Chromadorea</taxon>
        <taxon>Rhabditida</taxon>
        <taxon>Rhabditina</taxon>
        <taxon>Diplogasteromorpha</taxon>
        <taxon>Diplogasteroidea</taxon>
        <taxon>Neodiplogasteridae</taxon>
        <taxon>Pristionchus</taxon>
    </lineage>
</organism>
<dbReference type="Proteomes" id="UP001328107">
    <property type="component" value="Unassembled WGS sequence"/>
</dbReference>
<dbReference type="AlphaFoldDB" id="A0AAN4Z4U3"/>
<evidence type="ECO:0008006" key="4">
    <source>
        <dbReference type="Google" id="ProtNLM"/>
    </source>
</evidence>
<dbReference type="InterPro" id="IPR029063">
    <property type="entry name" value="SAM-dependent_MTases_sf"/>
</dbReference>
<name>A0AAN4Z4U3_9BILA</name>
<feature type="signal peptide" evidence="1">
    <location>
        <begin position="1"/>
        <end position="25"/>
    </location>
</feature>